<accession>A0AAD8JPM8</accession>
<dbReference type="EMBL" id="JAUHHV010000011">
    <property type="protein sequence ID" value="KAK1407603.1"/>
    <property type="molecule type" value="Genomic_DNA"/>
</dbReference>
<keyword evidence="4" id="KW-1185">Reference proteome</keyword>
<feature type="domain" description="Peptidase C1A papain C-terminal" evidence="2">
    <location>
        <begin position="40"/>
        <end position="68"/>
    </location>
</feature>
<feature type="chain" id="PRO_5042033365" description="Peptidase C1A papain C-terminal domain-containing protein" evidence="1">
    <location>
        <begin position="19"/>
        <end position="138"/>
    </location>
</feature>
<dbReference type="Pfam" id="PF00112">
    <property type="entry name" value="Peptidase_C1"/>
    <property type="match status" value="1"/>
</dbReference>
<evidence type="ECO:0000313" key="4">
    <source>
        <dbReference type="Proteomes" id="UP001229421"/>
    </source>
</evidence>
<organism evidence="3 4">
    <name type="scientific">Tagetes erecta</name>
    <name type="common">African marigold</name>
    <dbReference type="NCBI Taxonomy" id="13708"/>
    <lineage>
        <taxon>Eukaryota</taxon>
        <taxon>Viridiplantae</taxon>
        <taxon>Streptophyta</taxon>
        <taxon>Embryophyta</taxon>
        <taxon>Tracheophyta</taxon>
        <taxon>Spermatophyta</taxon>
        <taxon>Magnoliopsida</taxon>
        <taxon>eudicotyledons</taxon>
        <taxon>Gunneridae</taxon>
        <taxon>Pentapetalae</taxon>
        <taxon>asterids</taxon>
        <taxon>campanulids</taxon>
        <taxon>Asterales</taxon>
        <taxon>Asteraceae</taxon>
        <taxon>Asteroideae</taxon>
        <taxon>Heliantheae alliance</taxon>
        <taxon>Tageteae</taxon>
        <taxon>Tagetes</taxon>
    </lineage>
</organism>
<evidence type="ECO:0000259" key="2">
    <source>
        <dbReference type="Pfam" id="PF00112"/>
    </source>
</evidence>
<sequence>MVCCFICFHLAGWRYVHQGDLLLLNSKFCHGSFQLLNNDELGCSHAILIVGYGRKLDVNYWICKNNCGRTRERWVGIDPKRGLSFKDAFGLARRCCYPVMTGFNDNPKLSGLDTFEPLELSGLDTFDSLELLDFNTLS</sequence>
<keyword evidence="1" id="KW-0732">Signal</keyword>
<dbReference type="Gene3D" id="3.90.70.10">
    <property type="entry name" value="Cysteine proteinases"/>
    <property type="match status" value="1"/>
</dbReference>
<gene>
    <name evidence="3" type="ORF">QVD17_39223</name>
</gene>
<dbReference type="GO" id="GO:0006508">
    <property type="term" value="P:proteolysis"/>
    <property type="evidence" value="ECO:0007669"/>
    <property type="project" value="InterPro"/>
</dbReference>
<evidence type="ECO:0000313" key="3">
    <source>
        <dbReference type="EMBL" id="KAK1407603.1"/>
    </source>
</evidence>
<comment type="caution">
    <text evidence="3">The sequence shown here is derived from an EMBL/GenBank/DDBJ whole genome shotgun (WGS) entry which is preliminary data.</text>
</comment>
<dbReference type="SUPFAM" id="SSF54001">
    <property type="entry name" value="Cysteine proteinases"/>
    <property type="match status" value="1"/>
</dbReference>
<evidence type="ECO:0000256" key="1">
    <source>
        <dbReference type="SAM" id="SignalP"/>
    </source>
</evidence>
<reference evidence="3" key="1">
    <citation type="journal article" date="2023" name="bioRxiv">
        <title>Improved chromosome-level genome assembly for marigold (Tagetes erecta).</title>
        <authorList>
            <person name="Jiang F."/>
            <person name="Yuan L."/>
            <person name="Wang S."/>
            <person name="Wang H."/>
            <person name="Xu D."/>
            <person name="Wang A."/>
            <person name="Fan W."/>
        </authorList>
    </citation>
    <scope>NUCLEOTIDE SEQUENCE</scope>
    <source>
        <strain evidence="3">WSJ</strain>
        <tissue evidence="3">Leaf</tissue>
    </source>
</reference>
<dbReference type="AlphaFoldDB" id="A0AAD8JPM8"/>
<dbReference type="Proteomes" id="UP001229421">
    <property type="component" value="Unassembled WGS sequence"/>
</dbReference>
<name>A0AAD8JPM8_TARER</name>
<protein>
    <recommendedName>
        <fullName evidence="2">Peptidase C1A papain C-terminal domain-containing protein</fullName>
    </recommendedName>
</protein>
<dbReference type="InterPro" id="IPR038765">
    <property type="entry name" value="Papain-like_cys_pep_sf"/>
</dbReference>
<proteinExistence type="predicted"/>
<dbReference type="GO" id="GO:0008234">
    <property type="term" value="F:cysteine-type peptidase activity"/>
    <property type="evidence" value="ECO:0007669"/>
    <property type="project" value="InterPro"/>
</dbReference>
<dbReference type="InterPro" id="IPR000668">
    <property type="entry name" value="Peptidase_C1A_C"/>
</dbReference>
<feature type="signal peptide" evidence="1">
    <location>
        <begin position="1"/>
        <end position="18"/>
    </location>
</feature>